<accession>A0A831LCK3</accession>
<reference evidence="1" key="1">
    <citation type="journal article" date="2020" name="mSystems">
        <title>Genome- and Community-Level Interaction Insights into Carbon Utilization and Element Cycling Functions of Hydrothermarchaeota in Hydrothermal Sediment.</title>
        <authorList>
            <person name="Zhou Z."/>
            <person name="Liu Y."/>
            <person name="Xu W."/>
            <person name="Pan J."/>
            <person name="Luo Z.H."/>
            <person name="Li M."/>
        </authorList>
    </citation>
    <scope>NUCLEOTIDE SEQUENCE [LARGE SCALE GENOMIC DNA]</scope>
    <source>
        <strain evidence="1">SpSt-1217</strain>
    </source>
</reference>
<sequence>MVRDNSSGEQLEKQKAASASKADIGAALFGVSKARGMNVVNGIESPVRAGSEAPLKFIVRVKENDRDPVEVINIFRLEQDVKKERRTIVKGTVNFNQTTGLNIGFIPFEASRYGQSSYLIELTEVASGEYAITLDGSRDVFNLFGVD</sequence>
<protein>
    <submittedName>
        <fullName evidence="1">Uncharacterized protein</fullName>
    </submittedName>
</protein>
<proteinExistence type="predicted"/>
<comment type="caution">
    <text evidence="1">The sequence shown here is derived from an EMBL/GenBank/DDBJ whole genome shotgun (WGS) entry which is preliminary data.</text>
</comment>
<dbReference type="Proteomes" id="UP000886047">
    <property type="component" value="Unassembled WGS sequence"/>
</dbReference>
<gene>
    <name evidence="1" type="ORF">ENN90_11120</name>
</gene>
<dbReference type="EMBL" id="DSDK01000610">
    <property type="protein sequence ID" value="HDR52149.1"/>
    <property type="molecule type" value="Genomic_DNA"/>
</dbReference>
<organism evidence="1">
    <name type="scientific">Mariniphaga anaerophila</name>
    <dbReference type="NCBI Taxonomy" id="1484053"/>
    <lineage>
        <taxon>Bacteria</taxon>
        <taxon>Pseudomonadati</taxon>
        <taxon>Bacteroidota</taxon>
        <taxon>Bacteroidia</taxon>
        <taxon>Marinilabiliales</taxon>
        <taxon>Prolixibacteraceae</taxon>
        <taxon>Mariniphaga</taxon>
    </lineage>
</organism>
<dbReference type="AlphaFoldDB" id="A0A831LCK3"/>
<name>A0A831LCK3_9BACT</name>
<evidence type="ECO:0000313" key="1">
    <source>
        <dbReference type="EMBL" id="HDR52149.1"/>
    </source>
</evidence>